<sequence>MLTCFTVTQEWSGANLAPVQVGPVANSVPGMEPGAELAHAPINFLDRPWATPLGIQVLGGGPAPPGSLPEGAPAPASIGAPLSGSTWGAGVPPTSP</sequence>
<proteinExistence type="predicted"/>
<accession>A0AAP0LE59</accession>
<protein>
    <submittedName>
        <fullName evidence="2">Uncharacterized protein</fullName>
    </submittedName>
</protein>
<name>A0AAP0LE59_9MAGN</name>
<evidence type="ECO:0000313" key="2">
    <source>
        <dbReference type="EMBL" id="KAK9168980.1"/>
    </source>
</evidence>
<feature type="region of interest" description="Disordered" evidence="1">
    <location>
        <begin position="60"/>
        <end position="96"/>
    </location>
</feature>
<dbReference type="EMBL" id="JBBNAF010000001">
    <property type="protein sequence ID" value="KAK9168980.1"/>
    <property type="molecule type" value="Genomic_DNA"/>
</dbReference>
<feature type="compositionally biased region" description="Low complexity" evidence="1">
    <location>
        <begin position="68"/>
        <end position="77"/>
    </location>
</feature>
<reference evidence="2 3" key="1">
    <citation type="submission" date="2024-01" db="EMBL/GenBank/DDBJ databases">
        <title>Genome assemblies of Stephania.</title>
        <authorList>
            <person name="Yang L."/>
        </authorList>
    </citation>
    <scope>NUCLEOTIDE SEQUENCE [LARGE SCALE GENOMIC DNA]</scope>
    <source>
        <strain evidence="2">YNDBR</strain>
        <tissue evidence="2">Leaf</tissue>
    </source>
</reference>
<comment type="caution">
    <text evidence="2">The sequence shown here is derived from an EMBL/GenBank/DDBJ whole genome shotgun (WGS) entry which is preliminary data.</text>
</comment>
<evidence type="ECO:0000313" key="3">
    <source>
        <dbReference type="Proteomes" id="UP001420932"/>
    </source>
</evidence>
<dbReference type="Proteomes" id="UP001420932">
    <property type="component" value="Unassembled WGS sequence"/>
</dbReference>
<dbReference type="AlphaFoldDB" id="A0AAP0LE59"/>
<keyword evidence="3" id="KW-1185">Reference proteome</keyword>
<gene>
    <name evidence="2" type="ORF">Syun_001120</name>
</gene>
<organism evidence="2 3">
    <name type="scientific">Stephania yunnanensis</name>
    <dbReference type="NCBI Taxonomy" id="152371"/>
    <lineage>
        <taxon>Eukaryota</taxon>
        <taxon>Viridiplantae</taxon>
        <taxon>Streptophyta</taxon>
        <taxon>Embryophyta</taxon>
        <taxon>Tracheophyta</taxon>
        <taxon>Spermatophyta</taxon>
        <taxon>Magnoliopsida</taxon>
        <taxon>Ranunculales</taxon>
        <taxon>Menispermaceae</taxon>
        <taxon>Menispermoideae</taxon>
        <taxon>Cissampelideae</taxon>
        <taxon>Stephania</taxon>
    </lineage>
</organism>
<evidence type="ECO:0000256" key="1">
    <source>
        <dbReference type="SAM" id="MobiDB-lite"/>
    </source>
</evidence>